<reference evidence="5" key="1">
    <citation type="submission" date="2006-08" db="EMBL/GenBank/DDBJ databases">
        <title>Complete sequence of Alkalilimnicola ehrilichei MLHE-1.</title>
        <authorList>
            <person name="Copeland A."/>
            <person name="Lucas S."/>
            <person name="Lapidus A."/>
            <person name="Barry K."/>
            <person name="Detter J.C."/>
            <person name="Glavina del Rio T."/>
            <person name="Hammon N."/>
            <person name="Israni S."/>
            <person name="Dalin E."/>
            <person name="Tice H."/>
            <person name="Pitluck S."/>
            <person name="Sims D."/>
            <person name="Brettin T."/>
            <person name="Bruce D."/>
            <person name="Han C."/>
            <person name="Tapia R."/>
            <person name="Gilna P."/>
            <person name="Schmutz J."/>
            <person name="Larimer F."/>
            <person name="Land M."/>
            <person name="Hauser L."/>
            <person name="Kyrpides N."/>
            <person name="Mikhailova N."/>
            <person name="Oremland R.S."/>
            <person name="Hoeft S.E."/>
            <person name="Switzer-Blum J."/>
            <person name="Kulp T."/>
            <person name="King G."/>
            <person name="Tabita R."/>
            <person name="Witte B."/>
            <person name="Santini J.M."/>
            <person name="Basu P."/>
            <person name="Hollibaugh J.T."/>
            <person name="Xie G."/>
            <person name="Stolz J.F."/>
            <person name="Richardson P."/>
        </authorList>
    </citation>
    <scope>NUCLEOTIDE SEQUENCE [LARGE SCALE GENOMIC DNA]</scope>
    <source>
        <strain evidence="5">ATCC BAA-1101 / DSM 17681 / MLHE-1</strain>
    </source>
</reference>
<dbReference type="CDD" id="cd01317">
    <property type="entry name" value="DHOase_IIa"/>
    <property type="match status" value="1"/>
</dbReference>
<dbReference type="InterPro" id="IPR004722">
    <property type="entry name" value="DHOase"/>
</dbReference>
<dbReference type="InterPro" id="IPR024403">
    <property type="entry name" value="DHOase_cat"/>
</dbReference>
<dbReference type="Pfam" id="PF01979">
    <property type="entry name" value="Amidohydro_1"/>
    <property type="match status" value="1"/>
</dbReference>
<evidence type="ECO:0000259" key="3">
    <source>
        <dbReference type="Pfam" id="PF12890"/>
    </source>
</evidence>
<dbReference type="GO" id="GO:0004038">
    <property type="term" value="F:allantoinase activity"/>
    <property type="evidence" value="ECO:0007669"/>
    <property type="project" value="TreeGrafter"/>
</dbReference>
<dbReference type="GO" id="GO:0004151">
    <property type="term" value="F:dihydroorotase activity"/>
    <property type="evidence" value="ECO:0007669"/>
    <property type="project" value="UniProtKB-EC"/>
</dbReference>
<evidence type="ECO:0000313" key="5">
    <source>
        <dbReference type="Proteomes" id="UP000001962"/>
    </source>
</evidence>
<keyword evidence="1" id="KW-0665">Pyrimidine biosynthesis</keyword>
<protein>
    <submittedName>
        <fullName evidence="4">Dihydroorotase</fullName>
        <ecNumber evidence="4">3.5.2.3</ecNumber>
    </submittedName>
</protein>
<dbReference type="GO" id="GO:0005737">
    <property type="term" value="C:cytoplasm"/>
    <property type="evidence" value="ECO:0007669"/>
    <property type="project" value="TreeGrafter"/>
</dbReference>
<keyword evidence="4" id="KW-0378">Hydrolase</keyword>
<dbReference type="Gene3D" id="2.30.40.10">
    <property type="entry name" value="Urease, subunit C, domain 1"/>
    <property type="match status" value="1"/>
</dbReference>
<proteinExistence type="predicted"/>
<dbReference type="InterPro" id="IPR006680">
    <property type="entry name" value="Amidohydro-rel"/>
</dbReference>
<dbReference type="NCBIfam" id="NF005791">
    <property type="entry name" value="PRK07627.1"/>
    <property type="match status" value="1"/>
</dbReference>
<dbReference type="EMBL" id="CP000453">
    <property type="protein sequence ID" value="ABI55700.1"/>
    <property type="molecule type" value="Genomic_DNA"/>
</dbReference>
<dbReference type="GO" id="GO:0006221">
    <property type="term" value="P:pyrimidine nucleotide biosynthetic process"/>
    <property type="evidence" value="ECO:0007669"/>
    <property type="project" value="UniProtKB-KW"/>
</dbReference>
<dbReference type="InterPro" id="IPR050138">
    <property type="entry name" value="DHOase/Allantoinase_Hydrolase"/>
</dbReference>
<dbReference type="RefSeq" id="WP_011628096.1">
    <property type="nucleotide sequence ID" value="NC_008340.1"/>
</dbReference>
<sequence length="426" mass="45070">MTAWSITGARVVDPASDRDEVVDLHIADGRIAALGAPPSGWQPEHILQATGLVACPGLIDLAARTREPGQARKANIASEARAAAAGGITTLICPPDTRPVTDTPSVVELIRNRSAAAGGARVLPLGALTRNLDGGQLSEMVALSEAGCPGLSDGGRPIADSLVLRRALEYAATFDLPVHLTPEEPILAQGLAHEGQLATRMGLPGIPVAAETAGLGRMLALAEEIGARVHFGRLSSRRGLELILAAQRNGQPVTADAAIHQLFLTEMDIYGYQSQAHVRPPLRSTGDRDALRRALAAGELPVLCSDHQPHDPDAKRCPFAESEPGISGLDSLLALVLRLADELNLPLTRALAPVTSGPARVLDLPGGRLTEGAPADICLFDPDEVWWFKASDMHSRGENSPFTGWEFTGRARYTIVDGLRVYDAHN</sequence>
<dbReference type="PANTHER" id="PTHR43668:SF2">
    <property type="entry name" value="ALLANTOINASE"/>
    <property type="match status" value="1"/>
</dbReference>
<dbReference type="GO" id="GO:0046872">
    <property type="term" value="F:metal ion binding"/>
    <property type="evidence" value="ECO:0007669"/>
    <property type="project" value="InterPro"/>
</dbReference>
<gene>
    <name evidence="4" type="ordered locus">Mlg_0345</name>
</gene>
<feature type="domain" description="Amidohydrolase-related" evidence="2">
    <location>
        <begin position="282"/>
        <end position="418"/>
    </location>
</feature>
<dbReference type="AlphaFoldDB" id="Q0ABT7"/>
<dbReference type="GO" id="GO:0006145">
    <property type="term" value="P:purine nucleobase catabolic process"/>
    <property type="evidence" value="ECO:0007669"/>
    <property type="project" value="TreeGrafter"/>
</dbReference>
<keyword evidence="5" id="KW-1185">Reference proteome</keyword>
<dbReference type="OrthoDB" id="5687299at2"/>
<dbReference type="SUPFAM" id="SSF51338">
    <property type="entry name" value="Composite domain of metallo-dependent hydrolases"/>
    <property type="match status" value="1"/>
</dbReference>
<dbReference type="EC" id="3.5.2.3" evidence="4"/>
<dbReference type="eggNOG" id="COG0044">
    <property type="taxonomic scope" value="Bacteria"/>
</dbReference>
<dbReference type="HOGENOM" id="CLU_015572_1_0_6"/>
<dbReference type="KEGG" id="aeh:Mlg_0345"/>
<dbReference type="SUPFAM" id="SSF51556">
    <property type="entry name" value="Metallo-dependent hydrolases"/>
    <property type="match status" value="1"/>
</dbReference>
<organism evidence="4 5">
    <name type="scientific">Alkalilimnicola ehrlichii (strain ATCC BAA-1101 / DSM 17681 / MLHE-1)</name>
    <dbReference type="NCBI Taxonomy" id="187272"/>
    <lineage>
        <taxon>Bacteria</taxon>
        <taxon>Pseudomonadati</taxon>
        <taxon>Pseudomonadota</taxon>
        <taxon>Gammaproteobacteria</taxon>
        <taxon>Chromatiales</taxon>
        <taxon>Ectothiorhodospiraceae</taxon>
        <taxon>Alkalilimnicola</taxon>
    </lineage>
</organism>
<evidence type="ECO:0000259" key="2">
    <source>
        <dbReference type="Pfam" id="PF01979"/>
    </source>
</evidence>
<dbReference type="Pfam" id="PF12890">
    <property type="entry name" value="DHOase"/>
    <property type="match status" value="1"/>
</dbReference>
<dbReference type="InterPro" id="IPR032466">
    <property type="entry name" value="Metal_Hydrolase"/>
</dbReference>
<dbReference type="NCBIfam" id="TIGR00857">
    <property type="entry name" value="pyrC_multi"/>
    <property type="match status" value="1"/>
</dbReference>
<dbReference type="PANTHER" id="PTHR43668">
    <property type="entry name" value="ALLANTOINASE"/>
    <property type="match status" value="1"/>
</dbReference>
<name>Q0ABT7_ALKEH</name>
<dbReference type="Gene3D" id="3.20.20.140">
    <property type="entry name" value="Metal-dependent hydrolases"/>
    <property type="match status" value="1"/>
</dbReference>
<dbReference type="Proteomes" id="UP000001962">
    <property type="component" value="Chromosome"/>
</dbReference>
<evidence type="ECO:0000313" key="4">
    <source>
        <dbReference type="EMBL" id="ABI55700.1"/>
    </source>
</evidence>
<accession>Q0ABT7</accession>
<feature type="domain" description="Dihydroorotase catalytic" evidence="3">
    <location>
        <begin position="53"/>
        <end position="237"/>
    </location>
</feature>
<evidence type="ECO:0000256" key="1">
    <source>
        <dbReference type="ARBA" id="ARBA00022975"/>
    </source>
</evidence>
<dbReference type="InterPro" id="IPR011059">
    <property type="entry name" value="Metal-dep_hydrolase_composite"/>
</dbReference>